<dbReference type="SMART" id="SM00054">
    <property type="entry name" value="EFh"/>
    <property type="match status" value="3"/>
</dbReference>
<evidence type="ECO:0000256" key="1">
    <source>
        <dbReference type="ARBA" id="ARBA00003291"/>
    </source>
</evidence>
<dbReference type="PROSITE" id="PS00018">
    <property type="entry name" value="EF_HAND_1"/>
    <property type="match status" value="2"/>
</dbReference>
<dbReference type="EMBL" id="KI394012">
    <property type="protein sequence ID" value="ERN05072.1"/>
    <property type="molecule type" value="Genomic_DNA"/>
</dbReference>
<dbReference type="FunFam" id="1.10.238.10:FF:000089">
    <property type="entry name" value="calmodulin-like protein 3"/>
    <property type="match status" value="1"/>
</dbReference>
<dbReference type="Gramene" id="ERN05072">
    <property type="protein sequence ID" value="ERN05072"/>
    <property type="gene ID" value="AMTR_s00053p00122010"/>
</dbReference>
<comment type="function">
    <text evidence="1">Potential calcium sensor.</text>
</comment>
<keyword evidence="3" id="KW-0677">Repeat</keyword>
<proteinExistence type="predicted"/>
<dbReference type="Pfam" id="PF13499">
    <property type="entry name" value="EF-hand_7"/>
    <property type="match status" value="1"/>
</dbReference>
<keyword evidence="4" id="KW-0106">Calcium</keyword>
<dbReference type="AlphaFoldDB" id="W1P593"/>
<evidence type="ECO:0000259" key="6">
    <source>
        <dbReference type="PROSITE" id="PS50222"/>
    </source>
</evidence>
<dbReference type="OMA" id="QDELCEI"/>
<accession>W1P593</accession>
<dbReference type="HOGENOM" id="CLU_061288_20_4_1"/>
<dbReference type="STRING" id="13333.W1P593"/>
<dbReference type="InterPro" id="IPR002048">
    <property type="entry name" value="EF_hand_dom"/>
</dbReference>
<feature type="compositionally biased region" description="Low complexity" evidence="5">
    <location>
        <begin position="14"/>
        <end position="42"/>
    </location>
</feature>
<dbReference type="SUPFAM" id="SSF47473">
    <property type="entry name" value="EF-hand"/>
    <property type="match status" value="1"/>
</dbReference>
<feature type="domain" description="EF-hand" evidence="6">
    <location>
        <begin position="156"/>
        <end position="191"/>
    </location>
</feature>
<evidence type="ECO:0000256" key="2">
    <source>
        <dbReference type="ARBA" id="ARBA00022723"/>
    </source>
</evidence>
<evidence type="ECO:0000256" key="3">
    <source>
        <dbReference type="ARBA" id="ARBA00022737"/>
    </source>
</evidence>
<sequence length="229" mass="24865">MKFTVLPIFRLKKSPSLSKSDPLSFGSNTSSTSSSSSDSSTSLKEAPTPKSVLPPNTFSPKSGRKTAEVHRKTASKRYTGSDKRSDLEIEEIYDTCRILELVGDGKISKEDVGPVFRALGVEPPSYEELRNVATDDEGRISLEDLARFGAPASAEEPVSELMEAFGVFDRDGDGRISAEELQGVLSALGDAECTVGDCHRMIRGFDSDGDGFVCFQDFARMMTMHQTSS</sequence>
<dbReference type="Proteomes" id="UP000017836">
    <property type="component" value="Unassembled WGS sequence"/>
</dbReference>
<evidence type="ECO:0000256" key="4">
    <source>
        <dbReference type="ARBA" id="ARBA00022837"/>
    </source>
</evidence>
<keyword evidence="8" id="KW-1185">Reference proteome</keyword>
<dbReference type="CDD" id="cd00051">
    <property type="entry name" value="EFh"/>
    <property type="match status" value="1"/>
</dbReference>
<keyword evidence="2" id="KW-0479">Metal-binding</keyword>
<feature type="domain" description="EF-hand" evidence="6">
    <location>
        <begin position="193"/>
        <end position="228"/>
    </location>
</feature>
<reference evidence="8" key="1">
    <citation type="journal article" date="2013" name="Science">
        <title>The Amborella genome and the evolution of flowering plants.</title>
        <authorList>
            <consortium name="Amborella Genome Project"/>
        </authorList>
    </citation>
    <scope>NUCLEOTIDE SEQUENCE [LARGE SCALE GENOMIC DNA]</scope>
</reference>
<dbReference type="eggNOG" id="KOG0027">
    <property type="taxonomic scope" value="Eukaryota"/>
</dbReference>
<evidence type="ECO:0000313" key="7">
    <source>
        <dbReference type="EMBL" id="ERN05072.1"/>
    </source>
</evidence>
<dbReference type="OrthoDB" id="26525at2759"/>
<feature type="region of interest" description="Disordered" evidence="5">
    <location>
        <begin position="14"/>
        <end position="81"/>
    </location>
</feature>
<gene>
    <name evidence="7" type="ORF">AMTR_s00053p00122010</name>
</gene>
<dbReference type="InterPro" id="IPR011992">
    <property type="entry name" value="EF-hand-dom_pair"/>
</dbReference>
<evidence type="ECO:0000256" key="5">
    <source>
        <dbReference type="SAM" id="MobiDB-lite"/>
    </source>
</evidence>
<dbReference type="PANTHER" id="PTHR10891">
    <property type="entry name" value="EF-HAND CALCIUM-BINDING DOMAIN CONTAINING PROTEIN"/>
    <property type="match status" value="1"/>
</dbReference>
<dbReference type="PROSITE" id="PS50222">
    <property type="entry name" value="EF_HAND_2"/>
    <property type="match status" value="2"/>
</dbReference>
<evidence type="ECO:0000313" key="8">
    <source>
        <dbReference type="Proteomes" id="UP000017836"/>
    </source>
</evidence>
<dbReference type="InterPro" id="IPR039647">
    <property type="entry name" value="EF_hand_pair_protein_CML-like"/>
</dbReference>
<dbReference type="Gene3D" id="1.10.238.10">
    <property type="entry name" value="EF-hand"/>
    <property type="match status" value="2"/>
</dbReference>
<protein>
    <recommendedName>
        <fullName evidence="6">EF-hand domain-containing protein</fullName>
    </recommendedName>
</protein>
<dbReference type="KEGG" id="atr:18433240"/>
<dbReference type="InterPro" id="IPR018247">
    <property type="entry name" value="EF_Hand_1_Ca_BS"/>
</dbReference>
<name>W1P593_AMBTC</name>
<organism evidence="7 8">
    <name type="scientific">Amborella trichopoda</name>
    <dbReference type="NCBI Taxonomy" id="13333"/>
    <lineage>
        <taxon>Eukaryota</taxon>
        <taxon>Viridiplantae</taxon>
        <taxon>Streptophyta</taxon>
        <taxon>Embryophyta</taxon>
        <taxon>Tracheophyta</taxon>
        <taxon>Spermatophyta</taxon>
        <taxon>Magnoliopsida</taxon>
        <taxon>Amborellales</taxon>
        <taxon>Amborellaceae</taxon>
        <taxon>Amborella</taxon>
    </lineage>
</organism>
<dbReference type="GO" id="GO:0005509">
    <property type="term" value="F:calcium ion binding"/>
    <property type="evidence" value="ECO:0007669"/>
    <property type="project" value="InterPro"/>
</dbReference>